<keyword evidence="1" id="KW-1133">Transmembrane helix</keyword>
<dbReference type="Proteomes" id="UP000182192">
    <property type="component" value="Unassembled WGS sequence"/>
</dbReference>
<evidence type="ECO:0000256" key="1">
    <source>
        <dbReference type="SAM" id="Phobius"/>
    </source>
</evidence>
<feature type="transmembrane region" description="Helical" evidence="1">
    <location>
        <begin position="14"/>
        <end position="37"/>
    </location>
</feature>
<keyword evidence="1" id="KW-0812">Transmembrane</keyword>
<dbReference type="OrthoDB" id="1819373at2"/>
<dbReference type="AlphaFoldDB" id="A0A1I1P4N7"/>
<sequence>MEDTKPKKSLPKRICIITLILLGLIFLIYVIINFVFWKKGMPERYFEYTILENDTVEIKHYTGSFFLLNIPDTIEGKPVTSIGYHIMWDKDSNALNWFSLFITSVHLPDTVEETHDYAFSNFTNLRTINIPSNLKRTGILILQDTKVTKLVFPEGITEIGDQAFNRCKALKKIVIPASVKHIDDHAFSECTSLEEVIIEGSPDMGEEVFAGCEKLVNKPE</sequence>
<dbReference type="InterPro" id="IPR053139">
    <property type="entry name" value="Surface_bspA-like"/>
</dbReference>
<protein>
    <submittedName>
        <fullName evidence="2">Leucine rich repeat-containing protein</fullName>
    </submittedName>
</protein>
<reference evidence="2 3" key="1">
    <citation type="submission" date="2016-10" db="EMBL/GenBank/DDBJ databases">
        <authorList>
            <person name="de Groot N.N."/>
        </authorList>
    </citation>
    <scope>NUCLEOTIDE SEQUENCE [LARGE SCALE GENOMIC DNA]</scope>
    <source>
        <strain evidence="2 3">AR67</strain>
    </source>
</reference>
<accession>A0A1I1P4N7</accession>
<proteinExistence type="predicted"/>
<dbReference type="Pfam" id="PF13306">
    <property type="entry name" value="LRR_5"/>
    <property type="match status" value="1"/>
</dbReference>
<dbReference type="InterPro" id="IPR032675">
    <property type="entry name" value="LRR_dom_sf"/>
</dbReference>
<dbReference type="InterPro" id="IPR026906">
    <property type="entry name" value="LRR_5"/>
</dbReference>
<dbReference type="PANTHER" id="PTHR45661:SF3">
    <property type="entry name" value="IG-LIKE DOMAIN-CONTAINING PROTEIN"/>
    <property type="match status" value="1"/>
</dbReference>
<dbReference type="EMBL" id="FOKQ01000031">
    <property type="protein sequence ID" value="SFD04924.1"/>
    <property type="molecule type" value="Genomic_DNA"/>
</dbReference>
<dbReference type="RefSeq" id="WP_074962757.1">
    <property type="nucleotide sequence ID" value="NZ_FOKQ01000031.1"/>
</dbReference>
<evidence type="ECO:0000313" key="3">
    <source>
        <dbReference type="Proteomes" id="UP000182192"/>
    </source>
</evidence>
<gene>
    <name evidence="2" type="ORF">SAMN02910406_02964</name>
</gene>
<organism evidence="2 3">
    <name type="scientific">Ruminococcus albus</name>
    <dbReference type="NCBI Taxonomy" id="1264"/>
    <lineage>
        <taxon>Bacteria</taxon>
        <taxon>Bacillati</taxon>
        <taxon>Bacillota</taxon>
        <taxon>Clostridia</taxon>
        <taxon>Eubacteriales</taxon>
        <taxon>Oscillospiraceae</taxon>
        <taxon>Ruminococcus</taxon>
    </lineage>
</organism>
<dbReference type="SUPFAM" id="SSF52058">
    <property type="entry name" value="L domain-like"/>
    <property type="match status" value="1"/>
</dbReference>
<dbReference type="Gene3D" id="3.80.10.10">
    <property type="entry name" value="Ribonuclease Inhibitor"/>
    <property type="match status" value="1"/>
</dbReference>
<keyword evidence="1" id="KW-0472">Membrane</keyword>
<dbReference type="PANTHER" id="PTHR45661">
    <property type="entry name" value="SURFACE ANTIGEN"/>
    <property type="match status" value="1"/>
</dbReference>
<evidence type="ECO:0000313" key="2">
    <source>
        <dbReference type="EMBL" id="SFD04924.1"/>
    </source>
</evidence>
<name>A0A1I1P4N7_RUMAL</name>